<accession>A0AAV9WB74</accession>
<reference evidence="1 2" key="1">
    <citation type="submission" date="2023-08" db="EMBL/GenBank/DDBJ databases">
        <authorList>
            <person name="Palmer J.M."/>
        </authorList>
    </citation>
    <scope>NUCLEOTIDE SEQUENCE [LARGE SCALE GENOMIC DNA]</scope>
    <source>
        <strain evidence="1 2">TWF481</strain>
    </source>
</reference>
<evidence type="ECO:0000313" key="1">
    <source>
        <dbReference type="EMBL" id="KAK6504718.1"/>
    </source>
</evidence>
<comment type="caution">
    <text evidence="1">The sequence shown here is derived from an EMBL/GenBank/DDBJ whole genome shotgun (WGS) entry which is preliminary data.</text>
</comment>
<organism evidence="1 2">
    <name type="scientific">Arthrobotrys musiformis</name>
    <dbReference type="NCBI Taxonomy" id="47236"/>
    <lineage>
        <taxon>Eukaryota</taxon>
        <taxon>Fungi</taxon>
        <taxon>Dikarya</taxon>
        <taxon>Ascomycota</taxon>
        <taxon>Pezizomycotina</taxon>
        <taxon>Orbiliomycetes</taxon>
        <taxon>Orbiliales</taxon>
        <taxon>Orbiliaceae</taxon>
        <taxon>Arthrobotrys</taxon>
    </lineage>
</organism>
<dbReference type="EMBL" id="JAVHJL010000004">
    <property type="protein sequence ID" value="KAK6504718.1"/>
    <property type="molecule type" value="Genomic_DNA"/>
</dbReference>
<evidence type="ECO:0000313" key="2">
    <source>
        <dbReference type="Proteomes" id="UP001370758"/>
    </source>
</evidence>
<dbReference type="AlphaFoldDB" id="A0AAV9WB74"/>
<proteinExistence type="predicted"/>
<evidence type="ECO:0008006" key="3">
    <source>
        <dbReference type="Google" id="ProtNLM"/>
    </source>
</evidence>
<protein>
    <recommendedName>
        <fullName evidence="3">F-box domain-containing protein</fullName>
    </recommendedName>
</protein>
<keyword evidence="2" id="KW-1185">Reference proteome</keyword>
<name>A0AAV9WB74_9PEZI</name>
<dbReference type="Proteomes" id="UP001370758">
    <property type="component" value="Unassembled WGS sequence"/>
</dbReference>
<gene>
    <name evidence="1" type="ORF">TWF481_006657</name>
</gene>
<sequence>MPTLDSLPVDVKFIILTSLSTVRSLKSLCRACPSYQTVFTTYQSLIESPVYLDEALGKYARESTWLARYAPQSHNLKNTSAVPLKPAYEYVAYPDPVPALEGPQTITRNNWLYIIPETAEFLAFVRQLSSSRATKEDTTEFEPYNGYPHLQTDEKQAAVSYHKVICGVFQRFVKQELEFLTPDPLEKQRIRNEPDVYFLATPDEEERIIRGLYRSFVGLQMSQIYQPASDRAGWGP</sequence>